<organism evidence="2 3">
    <name type="scientific">Parasponia andersonii</name>
    <name type="common">Sponia andersonii</name>
    <dbReference type="NCBI Taxonomy" id="3476"/>
    <lineage>
        <taxon>Eukaryota</taxon>
        <taxon>Viridiplantae</taxon>
        <taxon>Streptophyta</taxon>
        <taxon>Embryophyta</taxon>
        <taxon>Tracheophyta</taxon>
        <taxon>Spermatophyta</taxon>
        <taxon>Magnoliopsida</taxon>
        <taxon>eudicotyledons</taxon>
        <taxon>Gunneridae</taxon>
        <taxon>Pentapetalae</taxon>
        <taxon>rosids</taxon>
        <taxon>fabids</taxon>
        <taxon>Rosales</taxon>
        <taxon>Cannabaceae</taxon>
        <taxon>Parasponia</taxon>
    </lineage>
</organism>
<keyword evidence="1" id="KW-0812">Transmembrane</keyword>
<dbReference type="Pfam" id="PF14223">
    <property type="entry name" value="Retrotran_gag_2"/>
    <property type="match status" value="1"/>
</dbReference>
<gene>
    <name evidence="2" type="ORF">PanWU01x14_060480</name>
</gene>
<name>A0A2P5DIS6_PARAD</name>
<sequence>MSINDYILKMKSISENLSTAGQYILDKELILYILGGLSQDYDFVVVNLTSHCANLTLQEVQFMLQSHELCLVQLQSATTIDLSNPLANAATFKRNLTLNLVFHLSSLIIVEVVVLVTLVVTEVVVIIIVLLVSSVVAKVILPSVAIITLTSPSKVSTRQQSQSSSSSPQAVSNNKAFVTSPAMVNDSVWHLDSGACNHITADLNVISQKVDYKGMELL</sequence>
<dbReference type="Proteomes" id="UP000237105">
    <property type="component" value="Unassembled WGS sequence"/>
</dbReference>
<dbReference type="PANTHER" id="PTHR47481:SF31">
    <property type="entry name" value="OS01G0873500 PROTEIN"/>
    <property type="match status" value="1"/>
</dbReference>
<keyword evidence="1" id="KW-0472">Membrane</keyword>
<reference evidence="3" key="1">
    <citation type="submission" date="2016-06" db="EMBL/GenBank/DDBJ databases">
        <title>Parallel loss of symbiosis genes in relatives of nitrogen-fixing non-legume Parasponia.</title>
        <authorList>
            <person name="Van Velzen R."/>
            <person name="Holmer R."/>
            <person name="Bu F."/>
            <person name="Rutten L."/>
            <person name="Van Zeijl A."/>
            <person name="Liu W."/>
            <person name="Santuari L."/>
            <person name="Cao Q."/>
            <person name="Sharma T."/>
            <person name="Shen D."/>
            <person name="Roswanjaya Y."/>
            <person name="Wardhani T."/>
            <person name="Kalhor M.S."/>
            <person name="Jansen J."/>
            <person name="Van den Hoogen J."/>
            <person name="Gungor B."/>
            <person name="Hartog M."/>
            <person name="Hontelez J."/>
            <person name="Verver J."/>
            <person name="Yang W.-C."/>
            <person name="Schijlen E."/>
            <person name="Repin R."/>
            <person name="Schilthuizen M."/>
            <person name="Schranz E."/>
            <person name="Heidstra R."/>
            <person name="Miyata K."/>
            <person name="Fedorova E."/>
            <person name="Kohlen W."/>
            <person name="Bisseling T."/>
            <person name="Smit S."/>
            <person name="Geurts R."/>
        </authorList>
    </citation>
    <scope>NUCLEOTIDE SEQUENCE [LARGE SCALE GENOMIC DNA]</scope>
    <source>
        <strain evidence="3">cv. WU1-14</strain>
    </source>
</reference>
<comment type="caution">
    <text evidence="2">The sequence shown here is derived from an EMBL/GenBank/DDBJ whole genome shotgun (WGS) entry which is preliminary data.</text>
</comment>
<evidence type="ECO:0000256" key="1">
    <source>
        <dbReference type="SAM" id="Phobius"/>
    </source>
</evidence>
<dbReference type="AlphaFoldDB" id="A0A2P5DIS6"/>
<feature type="transmembrane region" description="Helical" evidence="1">
    <location>
        <begin position="126"/>
        <end position="149"/>
    </location>
</feature>
<evidence type="ECO:0008006" key="4">
    <source>
        <dbReference type="Google" id="ProtNLM"/>
    </source>
</evidence>
<accession>A0A2P5DIS6</accession>
<dbReference type="EMBL" id="JXTB01000035">
    <property type="protein sequence ID" value="PON73207.1"/>
    <property type="molecule type" value="Genomic_DNA"/>
</dbReference>
<proteinExistence type="predicted"/>
<keyword evidence="1" id="KW-1133">Transmembrane helix</keyword>
<evidence type="ECO:0000313" key="2">
    <source>
        <dbReference type="EMBL" id="PON73207.1"/>
    </source>
</evidence>
<dbReference type="OrthoDB" id="1166629at2759"/>
<dbReference type="PANTHER" id="PTHR47481">
    <property type="match status" value="1"/>
</dbReference>
<keyword evidence="3" id="KW-1185">Reference proteome</keyword>
<feature type="transmembrane region" description="Helical" evidence="1">
    <location>
        <begin position="100"/>
        <end position="120"/>
    </location>
</feature>
<protein>
    <recommendedName>
        <fullName evidence="4">Retrovirus-related Pol polyprotein from transposon TNT 1-94</fullName>
    </recommendedName>
</protein>
<evidence type="ECO:0000313" key="3">
    <source>
        <dbReference type="Proteomes" id="UP000237105"/>
    </source>
</evidence>